<dbReference type="Proteomes" id="UP001153678">
    <property type="component" value="Unassembled WGS sequence"/>
</dbReference>
<dbReference type="OrthoDB" id="2500381at2759"/>
<evidence type="ECO:0000256" key="6">
    <source>
        <dbReference type="ARBA" id="ARBA00023242"/>
    </source>
</evidence>
<dbReference type="EMBL" id="CAMKVN010004194">
    <property type="protein sequence ID" value="CAI2186550.1"/>
    <property type="molecule type" value="Genomic_DNA"/>
</dbReference>
<keyword evidence="6" id="KW-0539">Nucleus</keyword>
<evidence type="ECO:0000256" key="1">
    <source>
        <dbReference type="ARBA" id="ARBA00004123"/>
    </source>
</evidence>
<protein>
    <submittedName>
        <fullName evidence="7">7982_t:CDS:1</fullName>
    </submittedName>
</protein>
<gene>
    <name evidence="7" type="ORF">FWILDA_LOCUS12633</name>
</gene>
<dbReference type="PANTHER" id="PTHR28680">
    <property type="entry name" value="CENTROMERE PROTEIN X"/>
    <property type="match status" value="1"/>
</dbReference>
<dbReference type="CDD" id="cd22921">
    <property type="entry name" value="HFD_CENP-X"/>
    <property type="match status" value="1"/>
</dbReference>
<keyword evidence="8" id="KW-1185">Reference proteome</keyword>
<dbReference type="PANTHER" id="PTHR28680:SF1">
    <property type="entry name" value="CENTROMERE PROTEIN X"/>
    <property type="match status" value="1"/>
</dbReference>
<evidence type="ECO:0000313" key="7">
    <source>
        <dbReference type="EMBL" id="CAI2186550.1"/>
    </source>
</evidence>
<keyword evidence="3" id="KW-0227">DNA damage</keyword>
<evidence type="ECO:0000256" key="5">
    <source>
        <dbReference type="ARBA" id="ARBA00023204"/>
    </source>
</evidence>
<dbReference type="InterPro" id="IPR018552">
    <property type="entry name" value="CENP-X"/>
</dbReference>
<dbReference type="GO" id="GO:0051382">
    <property type="term" value="P:kinetochore assembly"/>
    <property type="evidence" value="ECO:0007669"/>
    <property type="project" value="InterPro"/>
</dbReference>
<reference evidence="7" key="1">
    <citation type="submission" date="2022-08" db="EMBL/GenBank/DDBJ databases">
        <authorList>
            <person name="Kallberg Y."/>
            <person name="Tangrot J."/>
            <person name="Rosling A."/>
        </authorList>
    </citation>
    <scope>NUCLEOTIDE SEQUENCE</scope>
    <source>
        <strain evidence="7">Wild A</strain>
    </source>
</reference>
<evidence type="ECO:0000313" key="8">
    <source>
        <dbReference type="Proteomes" id="UP001153678"/>
    </source>
</evidence>
<proteinExistence type="inferred from homology"/>
<dbReference type="Gene3D" id="6.10.130.30">
    <property type="match status" value="1"/>
</dbReference>
<evidence type="ECO:0000256" key="3">
    <source>
        <dbReference type="ARBA" id="ARBA00022763"/>
    </source>
</evidence>
<dbReference type="AlphaFoldDB" id="A0A9W4WTV3"/>
<dbReference type="GO" id="GO:0006281">
    <property type="term" value="P:DNA repair"/>
    <property type="evidence" value="ECO:0007669"/>
    <property type="project" value="UniProtKB-KW"/>
</dbReference>
<keyword evidence="4" id="KW-0238">DNA-binding</keyword>
<evidence type="ECO:0000256" key="2">
    <source>
        <dbReference type="ARBA" id="ARBA00009359"/>
    </source>
</evidence>
<comment type="subcellular location">
    <subcellularLocation>
        <location evidence="1">Nucleus</location>
    </subcellularLocation>
</comment>
<name>A0A9W4WTV3_9GLOM</name>
<sequence length="81" mass="9227">MSSQEELVDSLSFDKKSLHDIFKTAWKNPKTKIRKEALALSVEYLRIFTVQAVIRATNEAQDEVGGSLIRLEVNHLEKVIV</sequence>
<dbReference type="GO" id="GO:0000712">
    <property type="term" value="P:resolution of meiotic recombination intermediates"/>
    <property type="evidence" value="ECO:0007669"/>
    <property type="project" value="TreeGrafter"/>
</dbReference>
<comment type="caution">
    <text evidence="7">The sequence shown here is derived from an EMBL/GenBank/DDBJ whole genome shotgun (WGS) entry which is preliminary data.</text>
</comment>
<keyword evidence="5" id="KW-0234">DNA repair</keyword>
<organism evidence="7 8">
    <name type="scientific">Funneliformis geosporum</name>
    <dbReference type="NCBI Taxonomy" id="1117311"/>
    <lineage>
        <taxon>Eukaryota</taxon>
        <taxon>Fungi</taxon>
        <taxon>Fungi incertae sedis</taxon>
        <taxon>Mucoromycota</taxon>
        <taxon>Glomeromycotina</taxon>
        <taxon>Glomeromycetes</taxon>
        <taxon>Glomerales</taxon>
        <taxon>Glomeraceae</taxon>
        <taxon>Funneliformis</taxon>
    </lineage>
</organism>
<dbReference type="Pfam" id="PF09415">
    <property type="entry name" value="CENP-X"/>
    <property type="match status" value="1"/>
</dbReference>
<dbReference type="GO" id="GO:0031297">
    <property type="term" value="P:replication fork processing"/>
    <property type="evidence" value="ECO:0007669"/>
    <property type="project" value="TreeGrafter"/>
</dbReference>
<evidence type="ECO:0000256" key="4">
    <source>
        <dbReference type="ARBA" id="ARBA00023125"/>
    </source>
</evidence>
<accession>A0A9W4WTV3</accession>
<dbReference type="GO" id="GO:0003677">
    <property type="term" value="F:DNA binding"/>
    <property type="evidence" value="ECO:0007669"/>
    <property type="project" value="UniProtKB-KW"/>
</dbReference>
<dbReference type="GO" id="GO:0071821">
    <property type="term" value="C:FANCM-MHF complex"/>
    <property type="evidence" value="ECO:0007669"/>
    <property type="project" value="TreeGrafter"/>
</dbReference>
<comment type="similarity">
    <text evidence="2">Belongs to the CENP-X/MHF2 family.</text>
</comment>